<dbReference type="EMBL" id="FMCW01000009">
    <property type="protein sequence ID" value="SCE83936.1"/>
    <property type="molecule type" value="Genomic_DNA"/>
</dbReference>
<organism evidence="1 2">
    <name type="scientific">Micromonospora haikouensis</name>
    <dbReference type="NCBI Taxonomy" id="686309"/>
    <lineage>
        <taxon>Bacteria</taxon>
        <taxon>Bacillati</taxon>
        <taxon>Actinomycetota</taxon>
        <taxon>Actinomycetes</taxon>
        <taxon>Micromonosporales</taxon>
        <taxon>Micromonosporaceae</taxon>
        <taxon>Micromonospora</taxon>
    </lineage>
</organism>
<accession>A0A1C4VIZ3</accession>
<name>A0A1C4VIZ3_9ACTN</name>
<evidence type="ECO:0000313" key="2">
    <source>
        <dbReference type="Proteomes" id="UP000199375"/>
    </source>
</evidence>
<proteinExistence type="predicted"/>
<evidence type="ECO:0000313" key="1">
    <source>
        <dbReference type="EMBL" id="SCE83936.1"/>
    </source>
</evidence>
<protein>
    <submittedName>
        <fullName evidence="1">Uncharacterized protein</fullName>
    </submittedName>
</protein>
<reference evidence="1 2" key="1">
    <citation type="submission" date="2016-06" db="EMBL/GenBank/DDBJ databases">
        <authorList>
            <person name="Kjaerup R.B."/>
            <person name="Dalgaard T.S."/>
            <person name="Juul-Madsen H.R."/>
        </authorList>
    </citation>
    <scope>NUCLEOTIDE SEQUENCE [LARGE SCALE GENOMIC DNA]</scope>
    <source>
        <strain evidence="1 2">DSM 45626</strain>
    </source>
</reference>
<gene>
    <name evidence="1" type="ORF">GA0070558_10983</name>
</gene>
<dbReference type="Proteomes" id="UP000199375">
    <property type="component" value="Unassembled WGS sequence"/>
</dbReference>
<sequence length="81" mass="8354">MCVGYHTAAATVDTVSAGSSAASTVTRAPRSCRVTAAVSPMIPPPTTTTSIRSAIVRSFRSSFGSWPAVRAGVQDGTGRRR</sequence>
<dbReference type="AlphaFoldDB" id="A0A1C4VIZ3"/>